<evidence type="ECO:0000313" key="2">
    <source>
        <dbReference type="Proteomes" id="UP001497457"/>
    </source>
</evidence>
<name>A0ABC9FRC6_9POAL</name>
<dbReference type="AlphaFoldDB" id="A0ABC9FRC6"/>
<dbReference type="EMBL" id="OZ075117">
    <property type="protein sequence ID" value="CAL5080826.1"/>
    <property type="molecule type" value="Genomic_DNA"/>
</dbReference>
<proteinExistence type="predicted"/>
<organism evidence="1 2">
    <name type="scientific">Urochloa decumbens</name>
    <dbReference type="NCBI Taxonomy" id="240449"/>
    <lineage>
        <taxon>Eukaryota</taxon>
        <taxon>Viridiplantae</taxon>
        <taxon>Streptophyta</taxon>
        <taxon>Embryophyta</taxon>
        <taxon>Tracheophyta</taxon>
        <taxon>Spermatophyta</taxon>
        <taxon>Magnoliopsida</taxon>
        <taxon>Liliopsida</taxon>
        <taxon>Poales</taxon>
        <taxon>Poaceae</taxon>
        <taxon>PACMAD clade</taxon>
        <taxon>Panicoideae</taxon>
        <taxon>Panicodae</taxon>
        <taxon>Paniceae</taxon>
        <taxon>Melinidinae</taxon>
        <taxon>Urochloa</taxon>
    </lineage>
</organism>
<keyword evidence="2" id="KW-1185">Reference proteome</keyword>
<evidence type="ECO:0000313" key="1">
    <source>
        <dbReference type="EMBL" id="CAL5080826.1"/>
    </source>
</evidence>
<sequence>MVPNRDAMMIFAIIDVFLRSGDTVKRSPVLESFPQSFDYIPWRRVYKQLAEAQSSTAAYPIMEHWDASELSFGGVGPFWCFTELQRSGENVSRKTEDGQTWVSKNGRASKNGFPNQIRFDKLVISSKVFHMIELTLSQDKPTIALCKIWRKGNSEAASPQTPKPSVFSPGASAASLQVLENHFRIHEGLMQIDQPQGPMDGIAQQQHMPSHALPVESNIVVDFTKGEMEGIAQQQYMPGHALPMGIVVEDYARGCVSSIEPDEDSTYQNAVSFLDRMKGSFKQVAIYRKDEARRIASTVQNAASSLKNMFKSLGINAEPESTRPWTSNNTQEMEPVSTAVNPAEIAPEMTAQDEFPDQLLVCSLENSFFDVEMFLNLDGGNGADVDQDEAV</sequence>
<dbReference type="Proteomes" id="UP001497457">
    <property type="component" value="Chromosome 7b"/>
</dbReference>
<protein>
    <submittedName>
        <fullName evidence="1">Uncharacterized protein</fullName>
    </submittedName>
</protein>
<gene>
    <name evidence="1" type="ORF">URODEC1_LOCUS108288</name>
</gene>
<accession>A0ABC9FRC6</accession>
<reference evidence="1" key="1">
    <citation type="submission" date="2024-10" db="EMBL/GenBank/DDBJ databases">
        <authorList>
            <person name="Ryan C."/>
        </authorList>
    </citation>
    <scope>NUCLEOTIDE SEQUENCE [LARGE SCALE GENOMIC DNA]</scope>
</reference>